<dbReference type="InterPro" id="IPR013154">
    <property type="entry name" value="ADH-like_N"/>
</dbReference>
<name>A0A3D8Q8G3_9HELO</name>
<dbReference type="PANTHER" id="PTHR45348:SF5">
    <property type="entry name" value="OXIDOREDUCTASE, PUTATIVE (AFU_ORTHOLOGUE AFUA_8G01420)-RELATED"/>
    <property type="match status" value="1"/>
</dbReference>
<organism evidence="4 5">
    <name type="scientific">Coleophoma cylindrospora</name>
    <dbReference type="NCBI Taxonomy" id="1849047"/>
    <lineage>
        <taxon>Eukaryota</taxon>
        <taxon>Fungi</taxon>
        <taxon>Dikarya</taxon>
        <taxon>Ascomycota</taxon>
        <taxon>Pezizomycotina</taxon>
        <taxon>Leotiomycetes</taxon>
        <taxon>Helotiales</taxon>
        <taxon>Dermateaceae</taxon>
        <taxon>Coleophoma</taxon>
    </lineage>
</organism>
<evidence type="ECO:0000313" key="4">
    <source>
        <dbReference type="EMBL" id="RDW58123.1"/>
    </source>
</evidence>
<evidence type="ECO:0000256" key="2">
    <source>
        <dbReference type="ARBA" id="ARBA00023002"/>
    </source>
</evidence>
<dbReference type="GO" id="GO:0016651">
    <property type="term" value="F:oxidoreductase activity, acting on NAD(P)H"/>
    <property type="evidence" value="ECO:0007669"/>
    <property type="project" value="InterPro"/>
</dbReference>
<dbReference type="Gene3D" id="3.90.180.10">
    <property type="entry name" value="Medium-chain alcohol dehydrogenases, catalytic domain"/>
    <property type="match status" value="1"/>
</dbReference>
<reference evidence="4 5" key="1">
    <citation type="journal article" date="2018" name="IMA Fungus">
        <title>IMA Genome-F 9: Draft genome sequence of Annulohypoxylon stygium, Aspergillus mulundensis, Berkeleyomyces basicola (syn. Thielaviopsis basicola), Ceratocystis smalleyi, two Cercospora beticola strains, Coleophoma cylindrospora, Fusarium fracticaudum, Phialophora cf. hyalina, and Morchella septimelata.</title>
        <authorList>
            <person name="Wingfield B.D."/>
            <person name="Bills G.F."/>
            <person name="Dong Y."/>
            <person name="Huang W."/>
            <person name="Nel W.J."/>
            <person name="Swalarsk-Parry B.S."/>
            <person name="Vaghefi N."/>
            <person name="Wilken P.M."/>
            <person name="An Z."/>
            <person name="de Beer Z.W."/>
            <person name="De Vos L."/>
            <person name="Chen L."/>
            <person name="Duong T.A."/>
            <person name="Gao Y."/>
            <person name="Hammerbacher A."/>
            <person name="Kikkert J.R."/>
            <person name="Li Y."/>
            <person name="Li H."/>
            <person name="Li K."/>
            <person name="Li Q."/>
            <person name="Liu X."/>
            <person name="Ma X."/>
            <person name="Naidoo K."/>
            <person name="Pethybridge S.J."/>
            <person name="Sun J."/>
            <person name="Steenkamp E.T."/>
            <person name="van der Nest M.A."/>
            <person name="van Wyk S."/>
            <person name="Wingfield M.J."/>
            <person name="Xiong C."/>
            <person name="Yue Q."/>
            <person name="Zhang X."/>
        </authorList>
    </citation>
    <scope>NUCLEOTIDE SEQUENCE [LARGE SCALE GENOMIC DNA]</scope>
    <source>
        <strain evidence="4 5">BP6252</strain>
    </source>
</reference>
<gene>
    <name evidence="4" type="ORF">BP6252_13534</name>
</gene>
<comment type="caution">
    <text evidence="4">The sequence shown here is derived from an EMBL/GenBank/DDBJ whole genome shotgun (WGS) entry which is preliminary data.</text>
</comment>
<keyword evidence="5" id="KW-1185">Reference proteome</keyword>
<dbReference type="InterPro" id="IPR047122">
    <property type="entry name" value="Trans-enoyl_RdTase-like"/>
</dbReference>
<dbReference type="EMBL" id="PDLM01000018">
    <property type="protein sequence ID" value="RDW58123.1"/>
    <property type="molecule type" value="Genomic_DNA"/>
</dbReference>
<dbReference type="InterPro" id="IPR011032">
    <property type="entry name" value="GroES-like_sf"/>
</dbReference>
<dbReference type="Proteomes" id="UP000256645">
    <property type="component" value="Unassembled WGS sequence"/>
</dbReference>
<keyword evidence="2" id="KW-0560">Oxidoreductase</keyword>
<dbReference type="Gene3D" id="3.40.50.720">
    <property type="entry name" value="NAD(P)-binding Rossmann-like Domain"/>
    <property type="match status" value="1"/>
</dbReference>
<dbReference type="STRING" id="1849047.A0A3D8Q8G3"/>
<dbReference type="CDD" id="cd08249">
    <property type="entry name" value="enoyl_reductase_like"/>
    <property type="match status" value="1"/>
</dbReference>
<feature type="domain" description="Alcohol dehydrogenase-like N-terminal" evidence="3">
    <location>
        <begin position="25"/>
        <end position="85"/>
    </location>
</feature>
<evidence type="ECO:0000256" key="1">
    <source>
        <dbReference type="ARBA" id="ARBA00008072"/>
    </source>
</evidence>
<evidence type="ECO:0000313" key="5">
    <source>
        <dbReference type="Proteomes" id="UP000256645"/>
    </source>
</evidence>
<accession>A0A3D8Q8G3</accession>
<dbReference type="SUPFAM" id="SSF51735">
    <property type="entry name" value="NAD(P)-binding Rossmann-fold domains"/>
    <property type="match status" value="1"/>
</dbReference>
<dbReference type="PANTHER" id="PTHR45348">
    <property type="entry name" value="HYPOTHETICAL OXIDOREDUCTASE (EUROFUNG)"/>
    <property type="match status" value="1"/>
</dbReference>
<dbReference type="InterPro" id="IPR036291">
    <property type="entry name" value="NAD(P)-bd_dom_sf"/>
</dbReference>
<protein>
    <recommendedName>
        <fullName evidence="3">Alcohol dehydrogenase-like N-terminal domain-containing protein</fullName>
    </recommendedName>
</protein>
<proteinExistence type="inferred from homology"/>
<dbReference type="OrthoDB" id="3233595at2759"/>
<evidence type="ECO:0000259" key="3">
    <source>
        <dbReference type="Pfam" id="PF08240"/>
    </source>
</evidence>
<dbReference type="AlphaFoldDB" id="A0A3D8Q8G3"/>
<dbReference type="Pfam" id="PF08240">
    <property type="entry name" value="ADH_N"/>
    <property type="match status" value="1"/>
</dbReference>
<dbReference type="SUPFAM" id="SSF50129">
    <property type="entry name" value="GroES-like"/>
    <property type="match status" value="1"/>
</dbReference>
<sequence length="340" mass="36351">MREAIVSLSPSLTTEIHEVEIPVPQPNEVVIKVMVAGSNVKDWAHLEARCLSMNSGDDIAGYIHDLGENAKAGGEFRIGDRVAAFHPMLTPGEAATIPLVTMTAGIALFHSQSLPLPWAPRITTAAPLPLIVYGASSALGCFAIKLVKASNIHPIIAICGESKDYVASILESSKGDTIVDYRHGIEAMKTAVEEALGPLEAHHALDAISAHGTWVPLTQILSPLGSQVSVVSGANAYNEKEIPEGVEIKYTFVGIVHTGAYATQMPKQPAEKESAQSAPEFAYVFFRYLARMLALNTFEGHPYEIIPGGLDGVALGLQKLKSGEARGRKFIYRIADSTSV</sequence>
<comment type="similarity">
    <text evidence="1">Belongs to the zinc-containing alcohol dehydrogenase family.</text>
</comment>